<reference evidence="4" key="1">
    <citation type="journal article" date="2019" name="Int. J. Syst. Evol. Microbiol.">
        <title>The Global Catalogue of Microorganisms (GCM) 10K type strain sequencing project: providing services to taxonomists for standard genome sequencing and annotation.</title>
        <authorList>
            <consortium name="The Broad Institute Genomics Platform"/>
            <consortium name="The Broad Institute Genome Sequencing Center for Infectious Disease"/>
            <person name="Wu L."/>
            <person name="Ma J."/>
        </authorList>
    </citation>
    <scope>NUCLEOTIDE SEQUENCE [LARGE SCALE GENOMIC DNA]</scope>
    <source>
        <strain evidence="4">JCM 3325</strain>
    </source>
</reference>
<dbReference type="Pfam" id="PF00582">
    <property type="entry name" value="Usp"/>
    <property type="match status" value="2"/>
</dbReference>
<evidence type="ECO:0000313" key="4">
    <source>
        <dbReference type="Proteomes" id="UP001501231"/>
    </source>
</evidence>
<dbReference type="InterPro" id="IPR014729">
    <property type="entry name" value="Rossmann-like_a/b/a_fold"/>
</dbReference>
<dbReference type="SUPFAM" id="SSF52402">
    <property type="entry name" value="Adenine nucleotide alpha hydrolases-like"/>
    <property type="match status" value="2"/>
</dbReference>
<dbReference type="PANTHER" id="PTHR46553:SF3">
    <property type="entry name" value="ADENINE NUCLEOTIDE ALPHA HYDROLASES-LIKE SUPERFAMILY PROTEIN"/>
    <property type="match status" value="1"/>
</dbReference>
<comment type="similarity">
    <text evidence="1">Belongs to the universal stress protein A family.</text>
</comment>
<dbReference type="PRINTS" id="PR01438">
    <property type="entry name" value="UNVRSLSTRESS"/>
</dbReference>
<dbReference type="InterPro" id="IPR006015">
    <property type="entry name" value="Universal_stress_UspA"/>
</dbReference>
<dbReference type="InterPro" id="IPR006016">
    <property type="entry name" value="UspA"/>
</dbReference>
<protein>
    <submittedName>
        <fullName evidence="3">Universal stress protein</fullName>
    </submittedName>
</protein>
<comment type="caution">
    <text evidence="3">The sequence shown here is derived from an EMBL/GenBank/DDBJ whole genome shotgun (WGS) entry which is preliminary data.</text>
</comment>
<accession>A0ABP5WV87</accession>
<feature type="domain" description="UspA" evidence="2">
    <location>
        <begin position="150"/>
        <end position="283"/>
    </location>
</feature>
<proteinExistence type="inferred from homology"/>
<name>A0ABP5WV87_9ACTN</name>
<dbReference type="PANTHER" id="PTHR46553">
    <property type="entry name" value="ADENINE NUCLEOTIDE ALPHA HYDROLASES-LIKE SUPERFAMILY PROTEIN"/>
    <property type="match status" value="1"/>
</dbReference>
<sequence>MNRIGGVVVGYDGSEAGGRALDWAAVEAGARGVPLTVVHVWEPYGGGSMVPLVVDLRRVAQETLDGGVEHVRKAAPDLEMRSLLEGGSPAARLIEVSPQVDLIVVGSHGRGGFAGLMLGSVGAHLAAHAACPVVVVRGEPEPAPEQQPGRVVVGVDGSPASHDALALALTEADMHGAPLTAMVAWEGARPGELPPLVDAEGLREAAGTRLERLLSPWRERYPDVDVQTQVVTGAPREVLIRASSGARLLVVGSRGMGGIRGLLLGSVGYALIHHALCPVAVVHAPERSTGT</sequence>
<evidence type="ECO:0000313" key="3">
    <source>
        <dbReference type="EMBL" id="GAA2437545.1"/>
    </source>
</evidence>
<evidence type="ECO:0000259" key="2">
    <source>
        <dbReference type="Pfam" id="PF00582"/>
    </source>
</evidence>
<dbReference type="EMBL" id="BAAARW010000022">
    <property type="protein sequence ID" value="GAA2437545.1"/>
    <property type="molecule type" value="Genomic_DNA"/>
</dbReference>
<dbReference type="RefSeq" id="WP_344593495.1">
    <property type="nucleotide sequence ID" value="NZ_BAAARW010000022.1"/>
</dbReference>
<keyword evidence="4" id="KW-1185">Reference proteome</keyword>
<evidence type="ECO:0000256" key="1">
    <source>
        <dbReference type="ARBA" id="ARBA00008791"/>
    </source>
</evidence>
<organism evidence="3 4">
    <name type="scientific">Actinomadura vinacea</name>
    <dbReference type="NCBI Taxonomy" id="115336"/>
    <lineage>
        <taxon>Bacteria</taxon>
        <taxon>Bacillati</taxon>
        <taxon>Actinomycetota</taxon>
        <taxon>Actinomycetes</taxon>
        <taxon>Streptosporangiales</taxon>
        <taxon>Thermomonosporaceae</taxon>
        <taxon>Actinomadura</taxon>
    </lineage>
</organism>
<gene>
    <name evidence="3" type="ORF">GCM10010191_60530</name>
</gene>
<feature type="domain" description="UspA" evidence="2">
    <location>
        <begin position="7"/>
        <end position="137"/>
    </location>
</feature>
<dbReference type="Gene3D" id="3.40.50.620">
    <property type="entry name" value="HUPs"/>
    <property type="match status" value="2"/>
</dbReference>
<dbReference type="Proteomes" id="UP001501231">
    <property type="component" value="Unassembled WGS sequence"/>
</dbReference>